<sequence>MVKVLVVGAGMTGASAAALLRQRLPTDSSITVWDKARGAGGRMSTSRSSSDDKCTVDLGAQYITLIEQYQARRQELYLNLVQKGILAPMTGNVEGPNRFDEKGAKHYVTPQGIGSLVKHFLNQAEAKVEYNRQVVSVDVDGKDTVRVADISGNAESFQAVVLTMPVPQILQLRGSIQKALDADRPVWDRLLGVTYSSRYALGLFYPAGTELPYQWCSKYISDDPCIRYVAVDNKKRNLEDKTVGPSVCVHTHVQFGLQHIEQDKEQVKKLILQHLRARLPELPEPTEVKSQKWRYSQVYRGYPGRPGCVTLQREPLIVLGGDAFSLSSFDGCLDSAEAVASAVTNYLKL</sequence>
<dbReference type="GO" id="GO:0005576">
    <property type="term" value="C:extracellular region"/>
    <property type="evidence" value="ECO:0007669"/>
    <property type="project" value="TreeGrafter"/>
</dbReference>
<dbReference type="Pfam" id="PF01593">
    <property type="entry name" value="Amino_oxidase"/>
    <property type="match status" value="1"/>
</dbReference>
<dbReference type="STRING" id="400727.A0A2T7Q115"/>
<dbReference type="EMBL" id="PZQS01000001">
    <property type="protein sequence ID" value="PVD39366.1"/>
    <property type="molecule type" value="Genomic_DNA"/>
</dbReference>
<dbReference type="InterPro" id="IPR040174">
    <property type="entry name" value="RNLS"/>
</dbReference>
<dbReference type="PANTHER" id="PTHR23357:SF1">
    <property type="entry name" value="RENALASE"/>
    <property type="match status" value="1"/>
</dbReference>
<reference evidence="2 3" key="1">
    <citation type="submission" date="2018-04" db="EMBL/GenBank/DDBJ databases">
        <title>The genome of golden apple snail Pomacea canaliculata provides insight into stress tolerance and invasive adaptation.</title>
        <authorList>
            <person name="Liu C."/>
            <person name="Liu B."/>
            <person name="Ren Y."/>
            <person name="Zhang Y."/>
            <person name="Wang H."/>
            <person name="Li S."/>
            <person name="Jiang F."/>
            <person name="Yin L."/>
            <person name="Zhang G."/>
            <person name="Qian W."/>
            <person name="Fan W."/>
        </authorList>
    </citation>
    <scope>NUCLEOTIDE SEQUENCE [LARGE SCALE GENOMIC DNA]</scope>
    <source>
        <strain evidence="2">SZHN2017</strain>
        <tissue evidence="2">Muscle</tissue>
    </source>
</reference>
<evidence type="ECO:0000259" key="1">
    <source>
        <dbReference type="Pfam" id="PF01593"/>
    </source>
</evidence>
<accession>A0A2T7Q115</accession>
<name>A0A2T7Q115_POMCA</name>
<proteinExistence type="predicted"/>
<evidence type="ECO:0000313" key="3">
    <source>
        <dbReference type="Proteomes" id="UP000245119"/>
    </source>
</evidence>
<dbReference type="InterPro" id="IPR036188">
    <property type="entry name" value="FAD/NAD-bd_sf"/>
</dbReference>
<organism evidence="2 3">
    <name type="scientific">Pomacea canaliculata</name>
    <name type="common">Golden apple snail</name>
    <dbReference type="NCBI Taxonomy" id="400727"/>
    <lineage>
        <taxon>Eukaryota</taxon>
        <taxon>Metazoa</taxon>
        <taxon>Spiralia</taxon>
        <taxon>Lophotrochozoa</taxon>
        <taxon>Mollusca</taxon>
        <taxon>Gastropoda</taxon>
        <taxon>Caenogastropoda</taxon>
        <taxon>Architaenioglossa</taxon>
        <taxon>Ampullarioidea</taxon>
        <taxon>Ampullariidae</taxon>
        <taxon>Pomacea</taxon>
    </lineage>
</organism>
<evidence type="ECO:0000313" key="2">
    <source>
        <dbReference type="EMBL" id="PVD39366.1"/>
    </source>
</evidence>
<dbReference type="Pfam" id="PF13450">
    <property type="entry name" value="NAD_binding_8"/>
    <property type="match status" value="1"/>
</dbReference>
<protein>
    <recommendedName>
        <fullName evidence="1">Amine oxidase domain-containing protein</fullName>
    </recommendedName>
</protein>
<dbReference type="PANTHER" id="PTHR23357">
    <property type="entry name" value="RENALASE"/>
    <property type="match status" value="1"/>
</dbReference>
<feature type="domain" description="Amine oxidase" evidence="1">
    <location>
        <begin position="98"/>
        <end position="343"/>
    </location>
</feature>
<dbReference type="Proteomes" id="UP000245119">
    <property type="component" value="Linkage Group LG1"/>
</dbReference>
<comment type="caution">
    <text evidence="2">The sequence shown here is derived from an EMBL/GenBank/DDBJ whole genome shotgun (WGS) entry which is preliminary data.</text>
</comment>
<gene>
    <name evidence="2" type="ORF">C0Q70_01996</name>
</gene>
<dbReference type="Gene3D" id="3.90.660.10">
    <property type="match status" value="1"/>
</dbReference>
<dbReference type="AlphaFoldDB" id="A0A2T7Q115"/>
<dbReference type="Gene3D" id="3.50.50.60">
    <property type="entry name" value="FAD/NAD(P)-binding domain"/>
    <property type="match status" value="1"/>
</dbReference>
<dbReference type="SUPFAM" id="SSF51905">
    <property type="entry name" value="FAD/NAD(P)-binding domain"/>
    <property type="match status" value="1"/>
</dbReference>
<dbReference type="GO" id="GO:0016651">
    <property type="term" value="F:oxidoreductase activity, acting on NAD(P)H"/>
    <property type="evidence" value="ECO:0007669"/>
    <property type="project" value="InterPro"/>
</dbReference>
<keyword evidence="3" id="KW-1185">Reference proteome</keyword>
<dbReference type="InterPro" id="IPR002937">
    <property type="entry name" value="Amino_oxidase"/>
</dbReference>
<dbReference type="OrthoDB" id="2161133at2759"/>